<dbReference type="InterPro" id="IPR027417">
    <property type="entry name" value="P-loop_NTPase"/>
</dbReference>
<sequence length="350" mass="40520">MHSLIRQHLQHYLFSYKESRHDIEDPLSYSNNTKLNNQIRTRQHEEQAVQQLQNAKHKPVAFAIRTNIAYDGQLDEDSPMKGTVISFEVRAFLHINEKFNNDWWIGRLVKDGSEIGFVPSPAKLESAQEQRCRKIFKTAKIKELFHPRAITAPYDIVPIMRPLCLIGPSLKGFQVTDMMQKAIFDFLKQRFCGRITITRVNADISLARSPSRSSNKGDIEFTKVTDDVQLEIDRIFELGRRMQIVVIDCDLINYPMQLSNSILAPLIVFVRISNAKVLHELIKSRGKTQMRFLKLQLSAMEKLVSCPDSQYDLIIDENRIDKACEQLANFLEIYWRATHPIDEKSDSNKN</sequence>
<evidence type="ECO:0000256" key="1">
    <source>
        <dbReference type="ARBA" id="ARBA00022553"/>
    </source>
</evidence>
<dbReference type="PRINTS" id="PR01626">
    <property type="entry name" value="LCACHANNELB"/>
</dbReference>
<dbReference type="Proteomes" id="UP000274756">
    <property type="component" value="Unassembled WGS sequence"/>
</dbReference>
<dbReference type="SUPFAM" id="SSF50044">
    <property type="entry name" value="SH3-domain"/>
    <property type="match status" value="1"/>
</dbReference>
<dbReference type="Gene3D" id="2.30.30.40">
    <property type="entry name" value="SH3 Domains"/>
    <property type="match status" value="1"/>
</dbReference>
<feature type="domain" description="Guanylate kinase/L-type calcium channel beta subunit" evidence="2">
    <location>
        <begin position="159"/>
        <end position="335"/>
    </location>
</feature>
<dbReference type="EMBL" id="UYYG01001156">
    <property type="protein sequence ID" value="VDN56624.1"/>
    <property type="molecule type" value="Genomic_DNA"/>
</dbReference>
<reference evidence="3 5" key="2">
    <citation type="submission" date="2018-11" db="EMBL/GenBank/DDBJ databases">
        <authorList>
            <consortium name="Pathogen Informatics"/>
        </authorList>
    </citation>
    <scope>NUCLEOTIDE SEQUENCE [LARGE SCALE GENOMIC DNA]</scope>
</reference>
<keyword evidence="5" id="KW-1185">Reference proteome</keyword>
<evidence type="ECO:0000313" key="6">
    <source>
        <dbReference type="WBParaSite" id="DME_0000223701-mRNA-1"/>
    </source>
</evidence>
<dbReference type="InterPro" id="IPR000584">
    <property type="entry name" value="VDCC_L_bsu"/>
</dbReference>
<gene>
    <name evidence="3" type="ORF">DME_LOCUS6597</name>
</gene>
<evidence type="ECO:0000259" key="2">
    <source>
        <dbReference type="SMART" id="SM00072"/>
    </source>
</evidence>
<proteinExistence type="predicted"/>
<dbReference type="CDD" id="cd11863">
    <property type="entry name" value="SH3_CACNB"/>
    <property type="match status" value="1"/>
</dbReference>
<organism evidence="4 6">
    <name type="scientific">Dracunculus medinensis</name>
    <name type="common">Guinea worm</name>
    <dbReference type="NCBI Taxonomy" id="318479"/>
    <lineage>
        <taxon>Eukaryota</taxon>
        <taxon>Metazoa</taxon>
        <taxon>Ecdysozoa</taxon>
        <taxon>Nematoda</taxon>
        <taxon>Chromadorea</taxon>
        <taxon>Rhabditida</taxon>
        <taxon>Spirurina</taxon>
        <taxon>Dracunculoidea</taxon>
        <taxon>Dracunculidae</taxon>
        <taxon>Dracunculus</taxon>
    </lineage>
</organism>
<dbReference type="STRING" id="318479.A0A0N4U5T8"/>
<dbReference type="Gene3D" id="3.40.50.300">
    <property type="entry name" value="P-loop containing nucleotide triphosphate hydrolases"/>
    <property type="match status" value="1"/>
</dbReference>
<dbReference type="InterPro" id="IPR036028">
    <property type="entry name" value="SH3-like_dom_sf"/>
</dbReference>
<dbReference type="SUPFAM" id="SSF52540">
    <property type="entry name" value="P-loop containing nucleoside triphosphate hydrolases"/>
    <property type="match status" value="1"/>
</dbReference>
<dbReference type="PANTHER" id="PTHR11824">
    <property type="entry name" value="VOLTAGE-DEPENDENT CALCIUM CHANNEL BETA SUBUNIT"/>
    <property type="match status" value="1"/>
</dbReference>
<dbReference type="Proteomes" id="UP000038040">
    <property type="component" value="Unplaced"/>
</dbReference>
<evidence type="ECO:0000313" key="5">
    <source>
        <dbReference type="Proteomes" id="UP000274756"/>
    </source>
</evidence>
<reference evidence="6" key="1">
    <citation type="submission" date="2017-02" db="UniProtKB">
        <authorList>
            <consortium name="WormBaseParasite"/>
        </authorList>
    </citation>
    <scope>IDENTIFICATION</scope>
</reference>
<accession>A0A0N4U5T8</accession>
<evidence type="ECO:0000313" key="4">
    <source>
        <dbReference type="Proteomes" id="UP000038040"/>
    </source>
</evidence>
<dbReference type="InterPro" id="IPR008145">
    <property type="entry name" value="GK/Ca_channel_bsu"/>
</dbReference>
<dbReference type="GO" id="GO:0005891">
    <property type="term" value="C:voltage-gated calcium channel complex"/>
    <property type="evidence" value="ECO:0007669"/>
    <property type="project" value="InterPro"/>
</dbReference>
<evidence type="ECO:0000313" key="3">
    <source>
        <dbReference type="EMBL" id="VDN56624.1"/>
    </source>
</evidence>
<dbReference type="Pfam" id="PF00625">
    <property type="entry name" value="Guanylate_kin"/>
    <property type="match status" value="1"/>
</dbReference>
<keyword evidence="1" id="KW-0597">Phosphoprotein</keyword>
<dbReference type="AlphaFoldDB" id="A0A0N4U5T8"/>
<dbReference type="GO" id="GO:0005245">
    <property type="term" value="F:voltage-gated calcium channel activity"/>
    <property type="evidence" value="ECO:0007669"/>
    <property type="project" value="InterPro"/>
</dbReference>
<dbReference type="OrthoDB" id="5962384at2759"/>
<name>A0A0N4U5T8_DRAME</name>
<dbReference type="SMART" id="SM00072">
    <property type="entry name" value="GuKc"/>
    <property type="match status" value="1"/>
</dbReference>
<dbReference type="WBParaSite" id="DME_0000223701-mRNA-1">
    <property type="protein sequence ID" value="DME_0000223701-mRNA-1"/>
    <property type="gene ID" value="DME_0000223701"/>
</dbReference>
<protein>
    <submittedName>
        <fullName evidence="6">GuKc domain-containing protein</fullName>
    </submittedName>
</protein>